<evidence type="ECO:0000256" key="2">
    <source>
        <dbReference type="ARBA" id="ARBA00022692"/>
    </source>
</evidence>
<keyword evidence="9" id="KW-1185">Reference proteome</keyword>
<dbReference type="InterPro" id="IPR045888">
    <property type="entry name" value="Erv"/>
</dbReference>
<feature type="domain" description="Endoplasmic reticulum vesicle transporter N-terminal" evidence="7">
    <location>
        <begin position="11"/>
        <end position="100"/>
    </location>
</feature>
<dbReference type="InterPro" id="IPR039542">
    <property type="entry name" value="Erv_N"/>
</dbReference>
<dbReference type="GO" id="GO:0016020">
    <property type="term" value="C:membrane"/>
    <property type="evidence" value="ECO:0007669"/>
    <property type="project" value="UniProtKB-SubCell"/>
</dbReference>
<dbReference type="InterPro" id="IPR012936">
    <property type="entry name" value="Erv_C"/>
</dbReference>
<keyword evidence="3 5" id="KW-1133">Transmembrane helix</keyword>
<dbReference type="Proteomes" id="UP000593560">
    <property type="component" value="Unassembled WGS sequence"/>
</dbReference>
<comment type="caution">
    <text evidence="8">The sequence shown here is derived from an EMBL/GenBank/DDBJ whole genome shotgun (WGS) entry which is preliminary data.</text>
</comment>
<evidence type="ECO:0000256" key="5">
    <source>
        <dbReference type="SAM" id="Phobius"/>
    </source>
</evidence>
<dbReference type="Pfam" id="PF13850">
    <property type="entry name" value="ERGIC_N"/>
    <property type="match status" value="1"/>
</dbReference>
<keyword evidence="4 5" id="KW-0472">Membrane</keyword>
<organism evidence="8 9">
    <name type="scientific">Gossypium harknessii</name>
    <dbReference type="NCBI Taxonomy" id="34285"/>
    <lineage>
        <taxon>Eukaryota</taxon>
        <taxon>Viridiplantae</taxon>
        <taxon>Streptophyta</taxon>
        <taxon>Embryophyta</taxon>
        <taxon>Tracheophyta</taxon>
        <taxon>Spermatophyta</taxon>
        <taxon>Magnoliopsida</taxon>
        <taxon>eudicotyledons</taxon>
        <taxon>Gunneridae</taxon>
        <taxon>Pentapetalae</taxon>
        <taxon>rosids</taxon>
        <taxon>malvids</taxon>
        <taxon>Malvales</taxon>
        <taxon>Malvaceae</taxon>
        <taxon>Malvoideae</taxon>
        <taxon>Gossypium</taxon>
    </lineage>
</organism>
<evidence type="ECO:0000313" key="8">
    <source>
        <dbReference type="EMBL" id="MBA0808351.1"/>
    </source>
</evidence>
<evidence type="ECO:0008006" key="10">
    <source>
        <dbReference type="Google" id="ProtNLM"/>
    </source>
</evidence>
<evidence type="ECO:0000259" key="6">
    <source>
        <dbReference type="Pfam" id="PF07970"/>
    </source>
</evidence>
<sequence>MELMEGIMNKLRHLDAYPKVNEDFYSRTLSGGFITLVSSVVMLLLFFSEIRLYLHPVVETKLVVDTSRGETLRINFDVTFPAIACSILSLDAIDISGEQHLDVKHDIVKKRLDVNGNVIEVRPDGVGSRKMEKPLQRQGGRLEHNETYCGSCYGAESIDGECCNSCEEVRDAYRKKGWAMSNLDLIEQCKREGFFQKIKDEEGEGCNIYGSLEVKKVAGNFHFAPGKSFDQSNIHVHDLQAFRKNRFNLSHTINRLAFGDRFPGVVNPLDGVQWMQKQPIGMYQYFIKVVPTMYKDENGHTIQTNQFSVTEHFKGAERGLLDNLAGVFFIYDLSPIKVTFAEGHVSFLHFLTNVCAIVGGVVHCTAGVFAVSGIIDSCIYHGQKAMKKKMEI</sequence>
<dbReference type="Pfam" id="PF07970">
    <property type="entry name" value="COPIIcoated_ERV"/>
    <property type="match status" value="1"/>
</dbReference>
<dbReference type="PANTHER" id="PTHR10984">
    <property type="entry name" value="ENDOPLASMIC RETICULUM-GOLGI INTERMEDIATE COMPARTMENT PROTEIN"/>
    <property type="match status" value="1"/>
</dbReference>
<gene>
    <name evidence="8" type="ORF">Gohar_024097</name>
</gene>
<comment type="subcellular location">
    <subcellularLocation>
        <location evidence="1">Membrane</location>
    </subcellularLocation>
</comment>
<evidence type="ECO:0000259" key="7">
    <source>
        <dbReference type="Pfam" id="PF13850"/>
    </source>
</evidence>
<keyword evidence="2 5" id="KW-0812">Transmembrane</keyword>
<evidence type="ECO:0000313" key="9">
    <source>
        <dbReference type="Proteomes" id="UP000593560"/>
    </source>
</evidence>
<dbReference type="GO" id="GO:0030134">
    <property type="term" value="C:COPII-coated ER to Golgi transport vesicle"/>
    <property type="evidence" value="ECO:0007669"/>
    <property type="project" value="TreeGrafter"/>
</dbReference>
<evidence type="ECO:0000256" key="1">
    <source>
        <dbReference type="ARBA" id="ARBA00004370"/>
    </source>
</evidence>
<dbReference type="GO" id="GO:0005783">
    <property type="term" value="C:endoplasmic reticulum"/>
    <property type="evidence" value="ECO:0007669"/>
    <property type="project" value="TreeGrafter"/>
</dbReference>
<protein>
    <recommendedName>
        <fullName evidence="10">Endoplasmic reticulum-Golgi intermediate compartment protein 3-like</fullName>
    </recommendedName>
</protein>
<dbReference type="AlphaFoldDB" id="A0A7J9HET8"/>
<dbReference type="OrthoDB" id="270930at2759"/>
<dbReference type="EMBL" id="JABFAD010000009">
    <property type="protein sequence ID" value="MBA0808351.1"/>
    <property type="molecule type" value="Genomic_DNA"/>
</dbReference>
<evidence type="ECO:0000256" key="4">
    <source>
        <dbReference type="ARBA" id="ARBA00023136"/>
    </source>
</evidence>
<evidence type="ECO:0000256" key="3">
    <source>
        <dbReference type="ARBA" id="ARBA00022989"/>
    </source>
</evidence>
<feature type="domain" description="Endoplasmic reticulum vesicle transporter C-terminal" evidence="6">
    <location>
        <begin position="152"/>
        <end position="365"/>
    </location>
</feature>
<proteinExistence type="predicted"/>
<feature type="non-terminal residue" evidence="8">
    <location>
        <position position="392"/>
    </location>
</feature>
<name>A0A7J9HET8_9ROSI</name>
<feature type="transmembrane region" description="Helical" evidence="5">
    <location>
        <begin position="24"/>
        <end position="47"/>
    </location>
</feature>
<dbReference type="PANTHER" id="PTHR10984:SF82">
    <property type="entry name" value="ENDOPLASMIC RETICULUM VESICLE TRANSPORTER PROTEIN"/>
    <property type="match status" value="1"/>
</dbReference>
<accession>A0A7J9HET8</accession>
<reference evidence="8 9" key="1">
    <citation type="journal article" date="2019" name="Genome Biol. Evol.">
        <title>Insights into the evolution of the New World diploid cottons (Gossypium, subgenus Houzingenia) based on genome sequencing.</title>
        <authorList>
            <person name="Grover C.E."/>
            <person name="Arick M.A. 2nd"/>
            <person name="Thrash A."/>
            <person name="Conover J.L."/>
            <person name="Sanders W.S."/>
            <person name="Peterson D.G."/>
            <person name="Frelichowski J.E."/>
            <person name="Scheffler J.A."/>
            <person name="Scheffler B.E."/>
            <person name="Wendel J.F."/>
        </authorList>
    </citation>
    <scope>NUCLEOTIDE SEQUENCE [LARGE SCALE GENOMIC DNA]</scope>
    <source>
        <strain evidence="8">0</strain>
        <tissue evidence="8">Leaf</tissue>
    </source>
</reference>